<evidence type="ECO:0000313" key="5">
    <source>
        <dbReference type="EMBL" id="PCI29771.1"/>
    </source>
</evidence>
<keyword evidence="1" id="KW-0813">Transport</keyword>
<dbReference type="PANTHER" id="PTHR45772">
    <property type="entry name" value="CONSERVED COMPONENT OF ABC TRANSPORTER FOR NATURAL AMINO ACIDS-RELATED"/>
    <property type="match status" value="1"/>
</dbReference>
<dbReference type="CDD" id="cd03219">
    <property type="entry name" value="ABC_Mj1267_LivG_branched"/>
    <property type="match status" value="1"/>
</dbReference>
<dbReference type="PANTHER" id="PTHR45772:SF1">
    <property type="entry name" value="ABC TRANSPORTER ATP-BINDING PROTEIN"/>
    <property type="match status" value="1"/>
</dbReference>
<dbReference type="GO" id="GO:0005524">
    <property type="term" value="F:ATP binding"/>
    <property type="evidence" value="ECO:0007669"/>
    <property type="project" value="UniProtKB-KW"/>
</dbReference>
<dbReference type="InterPro" id="IPR003593">
    <property type="entry name" value="AAA+_ATPase"/>
</dbReference>
<dbReference type="InterPro" id="IPR003439">
    <property type="entry name" value="ABC_transporter-like_ATP-bd"/>
</dbReference>
<dbReference type="GO" id="GO:0005886">
    <property type="term" value="C:plasma membrane"/>
    <property type="evidence" value="ECO:0007669"/>
    <property type="project" value="TreeGrafter"/>
</dbReference>
<proteinExistence type="predicted"/>
<reference evidence="6" key="1">
    <citation type="submission" date="2017-08" db="EMBL/GenBank/DDBJ databases">
        <title>A dynamic microbial community with high functional redundancy inhabits the cold, oxic subseafloor aquifer.</title>
        <authorList>
            <person name="Tully B.J."/>
            <person name="Wheat C.G."/>
            <person name="Glazer B.T."/>
            <person name="Huber J.A."/>
        </authorList>
    </citation>
    <scope>NUCLEOTIDE SEQUENCE [LARGE SCALE GENOMIC DNA]</scope>
</reference>
<dbReference type="Pfam" id="PF00005">
    <property type="entry name" value="ABC_tran"/>
    <property type="match status" value="1"/>
</dbReference>
<feature type="domain" description="ABC transporter" evidence="4">
    <location>
        <begin position="4"/>
        <end position="255"/>
    </location>
</feature>
<dbReference type="FunFam" id="3.40.50.300:FF:000421">
    <property type="entry name" value="Branched-chain amino acid ABC transporter ATP-binding protein"/>
    <property type="match status" value="1"/>
</dbReference>
<dbReference type="Pfam" id="PF12399">
    <property type="entry name" value="BCA_ABC_TP_C"/>
    <property type="match status" value="1"/>
</dbReference>
<organism evidence="5 6">
    <name type="scientific">SAR324 cluster bacterium</name>
    <dbReference type="NCBI Taxonomy" id="2024889"/>
    <lineage>
        <taxon>Bacteria</taxon>
        <taxon>Deltaproteobacteria</taxon>
        <taxon>SAR324 cluster</taxon>
    </lineage>
</organism>
<dbReference type="Gene3D" id="3.40.50.300">
    <property type="entry name" value="P-loop containing nucleotide triphosphate hydrolases"/>
    <property type="match status" value="1"/>
</dbReference>
<dbReference type="InterPro" id="IPR051120">
    <property type="entry name" value="ABC_AA/LPS_Transport"/>
</dbReference>
<dbReference type="Proteomes" id="UP000218113">
    <property type="component" value="Unassembled WGS sequence"/>
</dbReference>
<evidence type="ECO:0000259" key="4">
    <source>
        <dbReference type="PROSITE" id="PS50893"/>
    </source>
</evidence>
<dbReference type="SUPFAM" id="SSF52540">
    <property type="entry name" value="P-loop containing nucleoside triphosphate hydrolases"/>
    <property type="match status" value="1"/>
</dbReference>
<accession>A0A2A4T8U7</accession>
<evidence type="ECO:0000313" key="6">
    <source>
        <dbReference type="Proteomes" id="UP000218113"/>
    </source>
</evidence>
<evidence type="ECO:0000256" key="2">
    <source>
        <dbReference type="ARBA" id="ARBA00022741"/>
    </source>
</evidence>
<dbReference type="InterPro" id="IPR027417">
    <property type="entry name" value="P-loop_NTPase"/>
</dbReference>
<dbReference type="SMART" id="SM00382">
    <property type="entry name" value="AAA"/>
    <property type="match status" value="1"/>
</dbReference>
<gene>
    <name evidence="5" type="ORF">COB67_03225</name>
</gene>
<protein>
    <submittedName>
        <fullName evidence="5">ABC transporter ATP-binding protein</fullName>
    </submittedName>
</protein>
<keyword evidence="2" id="KW-0547">Nucleotide-binding</keyword>
<dbReference type="AlphaFoldDB" id="A0A2A4T8U7"/>
<evidence type="ECO:0000256" key="1">
    <source>
        <dbReference type="ARBA" id="ARBA00022448"/>
    </source>
</evidence>
<keyword evidence="3 5" id="KW-0067">ATP-binding</keyword>
<dbReference type="PROSITE" id="PS50893">
    <property type="entry name" value="ABC_TRANSPORTER_2"/>
    <property type="match status" value="1"/>
</dbReference>
<sequence length="255" mass="28721">MSFFEVKELNLSFGGVRALRGISFQVAQGELFSIIGPNGSGKTTLFNCINGLYQVDRGELLFQGQAIQGKRPDQVARLGIARTFQNIELFPQMNALENILVARHLSIKYGFFRSGMMWGPHSLVAQEERLHRKKVEEIIDLLELQSVRHLPVATLAYGIRKRVELARALALEPKLLLLDEPSAGLNAEEKEELRFQIHDIRTVLGVTILLIEHDIKLVMEISHHILALDFGKPIIVGTPEVVRTHPEVMRAYLGE</sequence>
<dbReference type="EMBL" id="NVSR01000010">
    <property type="protein sequence ID" value="PCI29771.1"/>
    <property type="molecule type" value="Genomic_DNA"/>
</dbReference>
<dbReference type="GO" id="GO:0016887">
    <property type="term" value="F:ATP hydrolysis activity"/>
    <property type="evidence" value="ECO:0007669"/>
    <property type="project" value="InterPro"/>
</dbReference>
<dbReference type="InterPro" id="IPR032823">
    <property type="entry name" value="BCA_ABC_TP_C"/>
</dbReference>
<name>A0A2A4T8U7_9DELT</name>
<evidence type="ECO:0000256" key="3">
    <source>
        <dbReference type="ARBA" id="ARBA00022840"/>
    </source>
</evidence>
<comment type="caution">
    <text evidence="5">The sequence shown here is derived from an EMBL/GenBank/DDBJ whole genome shotgun (WGS) entry which is preliminary data.</text>
</comment>